<dbReference type="AlphaFoldDB" id="A0A077LYV8"/>
<feature type="domain" description="Glycosyl hydrolase family 13 catalytic" evidence="5">
    <location>
        <begin position="154"/>
        <end position="601"/>
    </location>
</feature>
<dbReference type="InterPro" id="IPR013783">
    <property type="entry name" value="Ig-like_fold"/>
</dbReference>
<evidence type="ECO:0000313" key="6">
    <source>
        <dbReference type="EMBL" id="CCH78821.1"/>
    </source>
</evidence>
<dbReference type="Gene3D" id="2.60.40.10">
    <property type="entry name" value="Immunoglobulins"/>
    <property type="match status" value="1"/>
</dbReference>
<dbReference type="CDD" id="cd02856">
    <property type="entry name" value="E_set_GDE_Isoamylase_N"/>
    <property type="match status" value="1"/>
</dbReference>
<name>A0A077LYV8_9MICO</name>
<dbReference type="InterPro" id="IPR006047">
    <property type="entry name" value="GH13_cat_dom"/>
</dbReference>
<reference evidence="6 7" key="1">
    <citation type="journal article" date="2013" name="ISME J.">
        <title>A metabolic model for members of the genus Tetrasphaera involved in enhanced biological phosphorus removal.</title>
        <authorList>
            <person name="Kristiansen R."/>
            <person name="Nguyen H.T.T."/>
            <person name="Saunders A.M."/>
            <person name="Nielsen J.L."/>
            <person name="Wimmer R."/>
            <person name="Le V.Q."/>
            <person name="McIlroy S.J."/>
            <person name="Petrovski S."/>
            <person name="Seviour R.J."/>
            <person name="Calteau A."/>
            <person name="Nielsen K.L."/>
            <person name="Nielsen P.H."/>
        </authorList>
    </citation>
    <scope>NUCLEOTIDE SEQUENCE [LARGE SCALE GENOMIC DNA]</scope>
    <source>
        <strain evidence="6 7">T1-X7</strain>
    </source>
</reference>
<comment type="caution">
    <text evidence="6">The sequence shown here is derived from an EMBL/GenBank/DDBJ whole genome shotgun (WGS) entry which is preliminary data.</text>
</comment>
<feature type="region of interest" description="Disordered" evidence="4">
    <location>
        <begin position="1"/>
        <end position="25"/>
    </location>
</feature>
<dbReference type="SUPFAM" id="SSF51445">
    <property type="entry name" value="(Trans)glycosidases"/>
    <property type="match status" value="1"/>
</dbReference>
<dbReference type="SUPFAM" id="SSF51011">
    <property type="entry name" value="Glycosyl hydrolase domain"/>
    <property type="match status" value="1"/>
</dbReference>
<dbReference type="GO" id="GO:0004135">
    <property type="term" value="F:amylo-alpha-1,6-glucosidase activity"/>
    <property type="evidence" value="ECO:0007669"/>
    <property type="project" value="InterPro"/>
</dbReference>
<comment type="similarity">
    <text evidence="1">Belongs to the glycosyl hydrolase 13 family.</text>
</comment>
<dbReference type="CDD" id="cd11326">
    <property type="entry name" value="AmyAc_Glg_debranch"/>
    <property type="match status" value="1"/>
</dbReference>
<dbReference type="InterPro" id="IPR004193">
    <property type="entry name" value="Glyco_hydro_13_N"/>
</dbReference>
<evidence type="ECO:0000259" key="5">
    <source>
        <dbReference type="SMART" id="SM00642"/>
    </source>
</evidence>
<dbReference type="Gene3D" id="3.20.20.80">
    <property type="entry name" value="Glycosidases"/>
    <property type="match status" value="1"/>
</dbReference>
<keyword evidence="7" id="KW-1185">Reference proteome</keyword>
<dbReference type="InterPro" id="IPR017853">
    <property type="entry name" value="GH"/>
</dbReference>
<evidence type="ECO:0000256" key="2">
    <source>
        <dbReference type="ARBA" id="ARBA00022801"/>
    </source>
</evidence>
<dbReference type="InterPro" id="IPR014756">
    <property type="entry name" value="Ig_E-set"/>
</dbReference>
<dbReference type="SUPFAM" id="SSF81296">
    <property type="entry name" value="E set domains"/>
    <property type="match status" value="1"/>
</dbReference>
<sequence>MSPLTPSPSGAGPSTDSRDLPPRPGITLLEGCADVAVYAGHADAVDLCLFEPHDAAGRSERRVPLVERAHGWWFGRVPGIGPGQRYGFRVDGPWEPTQGMRHNPSKLLADPYARALEGGVTYDPAVYGHVVDVHLRGDDEVRSDVDSAPFVPRSVVVDGAFDWGDDAPPERTFSETIIYETHVRSLTMRHPEVPEALRGTYAGLAHPAVLRHLTSIGVTAVELLPVHAFASEPEVVRRGLTNHWGYNTLGFFAPHAPYAAATDPQGVVDEFKVMVRRLHAEGIEVILDVVYNHTCEQSRRGATLSWRGLDSRAYYRLDARGQDIDVTGCGNTLDLRHPVVCRMVLDSLRYWVTECHVDGFRFDLAVALARARNDDYDPDHPFLVALRTDPVLSRVKLVAEPWDLGIHGWRTGQFPPPFSEWNDRFRDTVRTFWLQGVATDRAGLSAQSGHGVHDLATRLAGSDDLFRARDRGPVASVNYVAAHDGFTAADLTAYDVKHNGANGEGNRDGSDSNRSWNHGVEGPTDDAAILAERRRSLRNLLGTLLLSTGVPMLCAGDELGRTQHGNNNAYCQDNEISWLDWDPAPWQGDMLETVRFLAALRREHPVLRQRHYFTGRPAHPDGTRDLGWFDADGEPMTDGWGFGGARTLQALFDGRVVGNSSLLLVLHGGAFERSITLPPLPTGCDAYHLVWDSTWERPAPARGPLRERRLDVGPASLCVLLGR</sequence>
<dbReference type="PANTHER" id="PTHR43002">
    <property type="entry name" value="GLYCOGEN DEBRANCHING ENZYME"/>
    <property type="match status" value="1"/>
</dbReference>
<dbReference type="InterPro" id="IPR011837">
    <property type="entry name" value="Glycogen_debranch_GlgX"/>
</dbReference>
<evidence type="ECO:0000256" key="3">
    <source>
        <dbReference type="ARBA" id="ARBA00023295"/>
    </source>
</evidence>
<dbReference type="Proteomes" id="UP000035721">
    <property type="component" value="Unassembled WGS sequence"/>
</dbReference>
<dbReference type="GO" id="GO:0005980">
    <property type="term" value="P:glycogen catabolic process"/>
    <property type="evidence" value="ECO:0007669"/>
    <property type="project" value="InterPro"/>
</dbReference>
<dbReference type="SMART" id="SM00642">
    <property type="entry name" value="Aamy"/>
    <property type="match status" value="1"/>
</dbReference>
<proteinExistence type="inferred from homology"/>
<dbReference type="NCBIfam" id="TIGR02100">
    <property type="entry name" value="glgX_debranch"/>
    <property type="match status" value="1"/>
</dbReference>
<evidence type="ECO:0000256" key="4">
    <source>
        <dbReference type="SAM" id="MobiDB-lite"/>
    </source>
</evidence>
<keyword evidence="3 6" id="KW-0326">Glycosidase</keyword>
<dbReference type="STRING" id="1194083.BN12_350027"/>
<dbReference type="RefSeq" id="WP_048550982.1">
    <property type="nucleotide sequence ID" value="NZ_HF570958.1"/>
</dbReference>
<evidence type="ECO:0000256" key="1">
    <source>
        <dbReference type="ARBA" id="ARBA00008061"/>
    </source>
</evidence>
<organism evidence="6 7">
    <name type="scientific">Nostocoides japonicum T1-X7</name>
    <dbReference type="NCBI Taxonomy" id="1194083"/>
    <lineage>
        <taxon>Bacteria</taxon>
        <taxon>Bacillati</taxon>
        <taxon>Actinomycetota</taxon>
        <taxon>Actinomycetes</taxon>
        <taxon>Micrococcales</taxon>
        <taxon>Intrasporangiaceae</taxon>
        <taxon>Nostocoides</taxon>
    </lineage>
</organism>
<evidence type="ECO:0000313" key="7">
    <source>
        <dbReference type="Proteomes" id="UP000035721"/>
    </source>
</evidence>
<feature type="region of interest" description="Disordered" evidence="4">
    <location>
        <begin position="499"/>
        <end position="523"/>
    </location>
</feature>
<dbReference type="EC" id="3.2.1.-" evidence="6"/>
<dbReference type="Pfam" id="PF02922">
    <property type="entry name" value="CBM_48"/>
    <property type="match status" value="1"/>
</dbReference>
<protein>
    <submittedName>
        <fullName evidence="6">Glycogen debranching enzyme</fullName>
        <ecNumber evidence="6">3.2.1.-</ecNumber>
    </submittedName>
</protein>
<dbReference type="EMBL" id="CAJB01000279">
    <property type="protein sequence ID" value="CCH78821.1"/>
    <property type="molecule type" value="Genomic_DNA"/>
</dbReference>
<accession>A0A077LYV8</accession>
<dbReference type="OrthoDB" id="3236218at2"/>
<dbReference type="InterPro" id="IPR044505">
    <property type="entry name" value="GlgX_Isoamylase_N_E_set"/>
</dbReference>
<gene>
    <name evidence="6" type="primary">glgX</name>
    <name evidence="6" type="ORF">BN12_350027</name>
</gene>
<keyword evidence="2 6" id="KW-0378">Hydrolase</keyword>